<proteinExistence type="predicted"/>
<dbReference type="PANTHER" id="PTHR30373">
    <property type="entry name" value="UPF0603 PROTEIN YGCG"/>
    <property type="match status" value="1"/>
</dbReference>
<feature type="domain" description="TPM" evidence="1">
    <location>
        <begin position="43"/>
        <end position="162"/>
    </location>
</feature>
<dbReference type="PANTHER" id="PTHR30373:SF2">
    <property type="entry name" value="UPF0603 PROTEIN YGCG"/>
    <property type="match status" value="1"/>
</dbReference>
<dbReference type="RefSeq" id="WP_268049852.1">
    <property type="nucleotide sequence ID" value="NZ_JAPQES010000003.1"/>
</dbReference>
<dbReference type="Proteomes" id="UP001079657">
    <property type="component" value="Unassembled WGS sequence"/>
</dbReference>
<name>A0ABT4CPM9_9CLOT</name>
<accession>A0ABT4CPM9</accession>
<gene>
    <name evidence="2" type="ORF">OXH55_10245</name>
</gene>
<sequence>MKNLKEKFSNFLIAIFVLLTLLIPFQKIEAETVYPAPTSLKYVNDYVGILDNEAKEYIVSVGKELEDKTGAQAVIVVVNSLEGNEIRDYGIKLFRKWGIGQKDKDNGLLILMAMEERSWSVEVGRGLEGAIPDILTNRVMQDVAVPAFKKNNFGVGLKNAYSVFVDNIAKEYGVTLEKNNQIDLNYGKARNTQGNSIPIYIIMGLVFLDVIFNRGRIIRFILEMLFWNSFFGGGRGGRGGGSGGGFGGFGGGDSGGGGSSGGW</sequence>
<organism evidence="2 3">
    <name type="scientific">Clostridium ganghwense</name>
    <dbReference type="NCBI Taxonomy" id="312089"/>
    <lineage>
        <taxon>Bacteria</taxon>
        <taxon>Bacillati</taxon>
        <taxon>Bacillota</taxon>
        <taxon>Clostridia</taxon>
        <taxon>Eubacteriales</taxon>
        <taxon>Clostridiaceae</taxon>
        <taxon>Clostridium</taxon>
    </lineage>
</organism>
<evidence type="ECO:0000313" key="2">
    <source>
        <dbReference type="EMBL" id="MCY6371012.1"/>
    </source>
</evidence>
<dbReference type="Pfam" id="PF04536">
    <property type="entry name" value="TPM_phosphatase"/>
    <property type="match status" value="1"/>
</dbReference>
<reference evidence="2" key="1">
    <citation type="submission" date="2022-12" db="EMBL/GenBank/DDBJ databases">
        <authorList>
            <person name="Wang J."/>
        </authorList>
    </citation>
    <scope>NUCLEOTIDE SEQUENCE</scope>
    <source>
        <strain evidence="2">HY-42-06</strain>
    </source>
</reference>
<evidence type="ECO:0000259" key="1">
    <source>
        <dbReference type="Pfam" id="PF04536"/>
    </source>
</evidence>
<dbReference type="Gene3D" id="3.10.310.50">
    <property type="match status" value="1"/>
</dbReference>
<comment type="caution">
    <text evidence="2">The sequence shown here is derived from an EMBL/GenBank/DDBJ whole genome shotgun (WGS) entry which is preliminary data.</text>
</comment>
<dbReference type="EMBL" id="JAPQES010000003">
    <property type="protein sequence ID" value="MCY6371012.1"/>
    <property type="molecule type" value="Genomic_DNA"/>
</dbReference>
<evidence type="ECO:0000313" key="3">
    <source>
        <dbReference type="Proteomes" id="UP001079657"/>
    </source>
</evidence>
<dbReference type="InterPro" id="IPR007621">
    <property type="entry name" value="TPM_dom"/>
</dbReference>
<keyword evidence="3" id="KW-1185">Reference proteome</keyword>
<protein>
    <submittedName>
        <fullName evidence="2">TPM domain-containing protein</fullName>
    </submittedName>
</protein>